<dbReference type="NCBIfam" id="TIGR01571">
    <property type="entry name" value="A_thal_Cys_rich"/>
    <property type="match status" value="1"/>
</dbReference>
<keyword evidence="5" id="KW-1185">Reference proteome</keyword>
<evidence type="ECO:0000256" key="2">
    <source>
        <dbReference type="SAM" id="MobiDB-lite"/>
    </source>
</evidence>
<feature type="region of interest" description="Disordered" evidence="2">
    <location>
        <begin position="78"/>
        <end position="98"/>
    </location>
</feature>
<keyword evidence="3" id="KW-0812">Transmembrane</keyword>
<evidence type="ECO:0000313" key="4">
    <source>
        <dbReference type="EMBL" id="CAG5106079.1"/>
    </source>
</evidence>
<accession>A0ABN7SRT7</accession>
<dbReference type="Proteomes" id="UP001158576">
    <property type="component" value="Chromosome 1"/>
</dbReference>
<keyword evidence="3" id="KW-1133">Transmembrane helix</keyword>
<protein>
    <submittedName>
        <fullName evidence="4">Oidioi.mRNA.OKI2018_I69.chr1.g2673.t1.cds</fullName>
    </submittedName>
</protein>
<name>A0ABN7SRT7_OIKDI</name>
<evidence type="ECO:0000256" key="1">
    <source>
        <dbReference type="ARBA" id="ARBA00009024"/>
    </source>
</evidence>
<reference evidence="4 5" key="1">
    <citation type="submission" date="2021-04" db="EMBL/GenBank/DDBJ databases">
        <authorList>
            <person name="Bliznina A."/>
        </authorList>
    </citation>
    <scope>NUCLEOTIDE SEQUENCE [LARGE SCALE GENOMIC DNA]</scope>
</reference>
<keyword evidence="3" id="KW-0472">Membrane</keyword>
<proteinExistence type="inferred from homology"/>
<evidence type="ECO:0000313" key="5">
    <source>
        <dbReference type="Proteomes" id="UP001158576"/>
    </source>
</evidence>
<gene>
    <name evidence="4" type="ORF">OKIOD_LOCUS11438</name>
</gene>
<feature type="compositionally biased region" description="Basic and acidic residues" evidence="2">
    <location>
        <begin position="31"/>
        <end position="47"/>
    </location>
</feature>
<evidence type="ECO:0000256" key="3">
    <source>
        <dbReference type="SAM" id="Phobius"/>
    </source>
</evidence>
<dbReference type="InterPro" id="IPR006461">
    <property type="entry name" value="PLAC_motif_containing"/>
</dbReference>
<organism evidence="4 5">
    <name type="scientific">Oikopleura dioica</name>
    <name type="common">Tunicate</name>
    <dbReference type="NCBI Taxonomy" id="34765"/>
    <lineage>
        <taxon>Eukaryota</taxon>
        <taxon>Metazoa</taxon>
        <taxon>Chordata</taxon>
        <taxon>Tunicata</taxon>
        <taxon>Appendicularia</taxon>
        <taxon>Copelata</taxon>
        <taxon>Oikopleuridae</taxon>
        <taxon>Oikopleura</taxon>
    </lineage>
</organism>
<feature type="transmembrane region" description="Helical" evidence="3">
    <location>
        <begin position="144"/>
        <end position="162"/>
    </location>
</feature>
<comment type="similarity">
    <text evidence="1">Belongs to the cornifelin family.</text>
</comment>
<dbReference type="Pfam" id="PF04749">
    <property type="entry name" value="PLAC8"/>
    <property type="match status" value="1"/>
</dbReference>
<feature type="compositionally biased region" description="Polar residues" evidence="2">
    <location>
        <begin position="1"/>
        <end position="12"/>
    </location>
</feature>
<sequence>MSSSEENVQKSGSLYPDLVRSPQEQFTENGAVEKIDETFQQSDEKADIPVTSQPTPIEVPISQDFVSATEEQTILLDSQRDEKQGAITKQPGSTPKKTAPQFSSKLCGCCEEDLMCMKALCLPCASVYSIEKELSNETKATACGISYFLFVGMYLAGQVLLFTGGLMSGNVMAYTGCCGGACLVCSQRRTISKTYGIKSNAFSDFCISYCCVCCALVQHEREVKSGREKIV</sequence>
<dbReference type="EMBL" id="OU015566">
    <property type="protein sequence ID" value="CAG5106079.1"/>
    <property type="molecule type" value="Genomic_DNA"/>
</dbReference>
<dbReference type="PANTHER" id="PTHR15907">
    <property type="entry name" value="DUF614 FAMILY PROTEIN-RELATED"/>
    <property type="match status" value="1"/>
</dbReference>
<feature type="region of interest" description="Disordered" evidence="2">
    <location>
        <begin position="1"/>
        <end position="56"/>
    </location>
</feature>